<keyword evidence="2 5" id="KW-0227">DNA damage</keyword>
<accession>A0A1G9EYL3</accession>
<dbReference type="PANTHER" id="PTHR10429">
    <property type="entry name" value="DNA-3-METHYLADENINE GLYCOSYLASE"/>
    <property type="match status" value="1"/>
</dbReference>
<dbReference type="NCBIfam" id="NF002001">
    <property type="entry name" value="PRK00802.1-1"/>
    <property type="match status" value="1"/>
</dbReference>
<evidence type="ECO:0000313" key="6">
    <source>
        <dbReference type="EMBL" id="SDK81163.1"/>
    </source>
</evidence>
<evidence type="ECO:0000313" key="8">
    <source>
        <dbReference type="Proteomes" id="UP000198811"/>
    </source>
</evidence>
<proteinExistence type="inferred from homology"/>
<dbReference type="AlphaFoldDB" id="A0A1G9EYL3"/>
<dbReference type="OrthoDB" id="9794313at2"/>
<dbReference type="GO" id="GO:0006284">
    <property type="term" value="P:base-excision repair"/>
    <property type="evidence" value="ECO:0007669"/>
    <property type="project" value="InterPro"/>
</dbReference>
<protein>
    <recommendedName>
        <fullName evidence="5">Putative 3-methyladenine DNA glycosylase</fullName>
        <ecNumber evidence="5">3.2.2.-</ecNumber>
    </recommendedName>
</protein>
<dbReference type="InterPro" id="IPR036995">
    <property type="entry name" value="MPG_sf"/>
</dbReference>
<dbReference type="GO" id="GO:0003905">
    <property type="term" value="F:alkylbase DNA N-glycosylase activity"/>
    <property type="evidence" value="ECO:0007669"/>
    <property type="project" value="InterPro"/>
</dbReference>
<keyword evidence="4 5" id="KW-0234">DNA repair</keyword>
<dbReference type="NCBIfam" id="NF002003">
    <property type="entry name" value="PRK00802.1-3"/>
    <property type="match status" value="1"/>
</dbReference>
<dbReference type="EC" id="3.2.2.-" evidence="5"/>
<keyword evidence="8" id="KW-1185">Reference proteome</keyword>
<dbReference type="InterPro" id="IPR011034">
    <property type="entry name" value="Formyl_transferase-like_C_sf"/>
</dbReference>
<dbReference type="InterPro" id="IPR003180">
    <property type="entry name" value="MPG"/>
</dbReference>
<keyword evidence="3 5" id="KW-0378">Hydrolase</keyword>
<organism evidence="7 9">
    <name type="scientific">Clostridium cochlearium</name>
    <dbReference type="NCBI Taxonomy" id="1494"/>
    <lineage>
        <taxon>Bacteria</taxon>
        <taxon>Bacillati</taxon>
        <taxon>Bacillota</taxon>
        <taxon>Clostridia</taxon>
        <taxon>Eubacteriales</taxon>
        <taxon>Clostridiaceae</taxon>
        <taxon>Clostridium</taxon>
    </lineage>
</organism>
<evidence type="ECO:0000256" key="3">
    <source>
        <dbReference type="ARBA" id="ARBA00022801"/>
    </source>
</evidence>
<comment type="similarity">
    <text evidence="1 5">Belongs to the DNA glycosylase MPG family.</text>
</comment>
<dbReference type="RefSeq" id="WP_089862934.1">
    <property type="nucleotide sequence ID" value="NZ_CP173238.1"/>
</dbReference>
<dbReference type="GO" id="GO:0003677">
    <property type="term" value="F:DNA binding"/>
    <property type="evidence" value="ECO:0007669"/>
    <property type="project" value="InterPro"/>
</dbReference>
<evidence type="ECO:0000256" key="2">
    <source>
        <dbReference type="ARBA" id="ARBA00022763"/>
    </source>
</evidence>
<dbReference type="Proteomes" id="UP000198811">
    <property type="component" value="Unassembled WGS sequence"/>
</dbReference>
<evidence type="ECO:0000256" key="4">
    <source>
        <dbReference type="ARBA" id="ARBA00023204"/>
    </source>
</evidence>
<dbReference type="Pfam" id="PF02245">
    <property type="entry name" value="Pur_DNA_glyco"/>
    <property type="match status" value="1"/>
</dbReference>
<sequence>MKIERMFYARSALEVAKDLLGKTIVHKVDGVTLKGKIVETEAYIGAIDKASHAYGGKKTERVMPLYGKPGTAYVYLIYGMYHCFNVITKIEGEAEGVLIRAIEPLEGIEKMAHLRYKKSISEISKTQFKNLTTGPGKLCIALNIDKNNNKQDLCNEGTLYIEYNDKERFNIVESKRIGIDYAEEAKDFLWRFYIEDNPWVSKKM</sequence>
<reference evidence="7 9" key="2">
    <citation type="submission" date="2018-06" db="EMBL/GenBank/DDBJ databases">
        <authorList>
            <consortium name="Pathogen Informatics"/>
            <person name="Doyle S."/>
        </authorList>
    </citation>
    <scope>NUCLEOTIDE SEQUENCE [LARGE SCALE GENOMIC DNA]</scope>
    <source>
        <strain evidence="7 9">NCTC13028</strain>
    </source>
</reference>
<dbReference type="FunFam" id="3.10.300.10:FF:000001">
    <property type="entry name" value="Putative 3-methyladenine DNA glycosylase"/>
    <property type="match status" value="1"/>
</dbReference>
<evidence type="ECO:0000256" key="1">
    <source>
        <dbReference type="ARBA" id="ARBA00009232"/>
    </source>
</evidence>
<evidence type="ECO:0000313" key="9">
    <source>
        <dbReference type="Proteomes" id="UP000250223"/>
    </source>
</evidence>
<keyword evidence="7" id="KW-0326">Glycosidase</keyword>
<gene>
    <name evidence="7" type="ORF">NCTC13028_01399</name>
    <name evidence="6" type="ORF">SAMN05216497_10157</name>
</gene>
<evidence type="ECO:0000313" key="7">
    <source>
        <dbReference type="EMBL" id="SQB34487.1"/>
    </source>
</evidence>
<dbReference type="EMBL" id="FNGL01000001">
    <property type="protein sequence ID" value="SDK81163.1"/>
    <property type="molecule type" value="Genomic_DNA"/>
</dbReference>
<dbReference type="HAMAP" id="MF_00527">
    <property type="entry name" value="3MGH"/>
    <property type="match status" value="1"/>
</dbReference>
<dbReference type="PANTHER" id="PTHR10429:SF0">
    <property type="entry name" value="DNA-3-METHYLADENINE GLYCOSYLASE"/>
    <property type="match status" value="1"/>
</dbReference>
<evidence type="ECO:0000256" key="5">
    <source>
        <dbReference type="HAMAP-Rule" id="MF_00527"/>
    </source>
</evidence>
<name>A0A1G9EYL3_CLOCO</name>
<dbReference type="SUPFAM" id="SSF50486">
    <property type="entry name" value="FMT C-terminal domain-like"/>
    <property type="match status" value="1"/>
</dbReference>
<dbReference type="NCBIfam" id="TIGR00567">
    <property type="entry name" value="3mg"/>
    <property type="match status" value="1"/>
</dbReference>
<reference evidence="6 8" key="1">
    <citation type="submission" date="2016-10" db="EMBL/GenBank/DDBJ databases">
        <authorList>
            <person name="Varghese N."/>
            <person name="Submissions S."/>
        </authorList>
    </citation>
    <scope>NUCLEOTIDE SEQUENCE [LARGE SCALE GENOMIC DNA]</scope>
    <source>
        <strain evidence="6 8">NLAE-zl-C224</strain>
    </source>
</reference>
<dbReference type="EMBL" id="UAWC01000011">
    <property type="protein sequence ID" value="SQB34487.1"/>
    <property type="molecule type" value="Genomic_DNA"/>
</dbReference>
<dbReference type="Proteomes" id="UP000250223">
    <property type="component" value="Unassembled WGS sequence"/>
</dbReference>
<dbReference type="STRING" id="1494.SAMN05216497_10157"/>
<dbReference type="CDD" id="cd00540">
    <property type="entry name" value="AAG"/>
    <property type="match status" value="1"/>
</dbReference>
<dbReference type="Gene3D" id="3.10.300.10">
    <property type="entry name" value="Methylpurine-DNA glycosylase (MPG)"/>
    <property type="match status" value="1"/>
</dbReference>